<keyword evidence="1" id="KW-0694">RNA-binding</keyword>
<dbReference type="Proteomes" id="UP000001307">
    <property type="component" value="Unassembled WGS sequence"/>
</dbReference>
<dbReference type="OrthoDB" id="10324770at2759"/>
<evidence type="ECO:0000313" key="2">
    <source>
        <dbReference type="EMBL" id="CBY20230.1"/>
    </source>
</evidence>
<dbReference type="InParanoid" id="E4WR44"/>
<dbReference type="AlphaFoldDB" id="E4WR44"/>
<organism evidence="2">
    <name type="scientific">Oikopleura dioica</name>
    <name type="common">Tunicate</name>
    <dbReference type="NCBI Taxonomy" id="34765"/>
    <lineage>
        <taxon>Eukaryota</taxon>
        <taxon>Metazoa</taxon>
        <taxon>Chordata</taxon>
        <taxon>Tunicata</taxon>
        <taxon>Appendicularia</taxon>
        <taxon>Copelata</taxon>
        <taxon>Oikopleuridae</taxon>
        <taxon>Oikopleura</taxon>
    </lineage>
</organism>
<reference evidence="2" key="1">
    <citation type="journal article" date="2010" name="Science">
        <title>Plasticity of animal genome architecture unmasked by rapid evolution of a pelagic tunicate.</title>
        <authorList>
            <person name="Denoeud F."/>
            <person name="Henriet S."/>
            <person name="Mungpakdee S."/>
            <person name="Aury J.M."/>
            <person name="Da Silva C."/>
            <person name="Brinkmann H."/>
            <person name="Mikhaleva J."/>
            <person name="Olsen L.C."/>
            <person name="Jubin C."/>
            <person name="Canestro C."/>
            <person name="Bouquet J.M."/>
            <person name="Danks G."/>
            <person name="Poulain J."/>
            <person name="Campsteijn C."/>
            <person name="Adamski M."/>
            <person name="Cross I."/>
            <person name="Yadetie F."/>
            <person name="Muffato M."/>
            <person name="Louis A."/>
            <person name="Butcher S."/>
            <person name="Tsagkogeorga G."/>
            <person name="Konrad A."/>
            <person name="Singh S."/>
            <person name="Jensen M.F."/>
            <person name="Cong E.H."/>
            <person name="Eikeseth-Otteraa H."/>
            <person name="Noel B."/>
            <person name="Anthouard V."/>
            <person name="Porcel B.M."/>
            <person name="Kachouri-Lafond R."/>
            <person name="Nishino A."/>
            <person name="Ugolini M."/>
            <person name="Chourrout P."/>
            <person name="Nishida H."/>
            <person name="Aasland R."/>
            <person name="Huzurbazar S."/>
            <person name="Westhof E."/>
            <person name="Delsuc F."/>
            <person name="Lehrach H."/>
            <person name="Reinhardt R."/>
            <person name="Weissenbach J."/>
            <person name="Roy S.W."/>
            <person name="Artiguenave F."/>
            <person name="Postlethwait J.H."/>
            <person name="Manak J.R."/>
            <person name="Thompson E.M."/>
            <person name="Jaillon O."/>
            <person name="Du Pasquier L."/>
            <person name="Boudinot P."/>
            <person name="Liberles D.A."/>
            <person name="Volff J.N."/>
            <person name="Philippe H."/>
            <person name="Lenhard B."/>
            <person name="Roest Crollius H."/>
            <person name="Wincker P."/>
            <person name="Chourrout D."/>
        </authorList>
    </citation>
    <scope>NUCLEOTIDE SEQUENCE [LARGE SCALE GENOMIC DNA]</scope>
</reference>
<dbReference type="GO" id="GO:0003723">
    <property type="term" value="F:RNA binding"/>
    <property type="evidence" value="ECO:0007669"/>
    <property type="project" value="UniProtKB-UniRule"/>
</dbReference>
<keyword evidence="3" id="KW-1185">Reference proteome</keyword>
<evidence type="ECO:0000256" key="1">
    <source>
        <dbReference type="PROSITE-ProRule" id="PRU00117"/>
    </source>
</evidence>
<dbReference type="SUPFAM" id="SSF54791">
    <property type="entry name" value="Eukaryotic type KH-domain (KH-domain type I)"/>
    <property type="match status" value="1"/>
</dbReference>
<proteinExistence type="predicted"/>
<dbReference type="EMBL" id="FN653015">
    <property type="protein sequence ID" value="CBY20230.1"/>
    <property type="molecule type" value="Genomic_DNA"/>
</dbReference>
<gene>
    <name evidence="2" type="ORF">GSOID_T00000217001</name>
</gene>
<protein>
    <recommendedName>
        <fullName evidence="4">K Homology domain-containing protein</fullName>
    </recommendedName>
</protein>
<evidence type="ECO:0000313" key="3">
    <source>
        <dbReference type="Proteomes" id="UP000001307"/>
    </source>
</evidence>
<dbReference type="PROSITE" id="PS50084">
    <property type="entry name" value="KH_TYPE_1"/>
    <property type="match status" value="1"/>
</dbReference>
<accession>E4WR44</accession>
<dbReference type="InterPro" id="IPR036612">
    <property type="entry name" value="KH_dom_type_1_sf"/>
</dbReference>
<evidence type="ECO:0008006" key="4">
    <source>
        <dbReference type="Google" id="ProtNLM"/>
    </source>
</evidence>
<sequence length="63" mass="6915">MAMITDKDGKGCGRIEQKTKTVIYVDTKKIKHGKDNVWLSITGNASAVAAAREIIQTKLHSED</sequence>
<name>E4WR44_OIKDI</name>
<dbReference type="CDD" id="cd00105">
    <property type="entry name" value="KH-I"/>
    <property type="match status" value="1"/>
</dbReference>
<dbReference type="Gene3D" id="3.30.1370.10">
    <property type="entry name" value="K Homology domain, type 1"/>
    <property type="match status" value="1"/>
</dbReference>